<dbReference type="Gene3D" id="3.40.50.300">
    <property type="entry name" value="P-loop containing nucleotide triphosphate hydrolases"/>
    <property type="match status" value="1"/>
</dbReference>
<protein>
    <recommendedName>
        <fullName evidence="8">Formate--tetrahydrofolate ligase</fullName>
        <ecNumber evidence="8">6.3.4.3</ecNumber>
    </recommendedName>
    <alternativeName>
        <fullName evidence="8">Formyltetrahydrofolate synthetase</fullName>
        <shortName evidence="8">FHS</shortName>
        <shortName evidence="8">FTHFS</shortName>
    </alternativeName>
</protein>
<dbReference type="EC" id="6.3.4.3" evidence="8"/>
<evidence type="ECO:0000256" key="1">
    <source>
        <dbReference type="ARBA" id="ARBA00004777"/>
    </source>
</evidence>
<comment type="similarity">
    <text evidence="7 8">Belongs to the formate--tetrahydrofolate ligase family.</text>
</comment>
<dbReference type="AlphaFoldDB" id="A0A143Y930"/>
<dbReference type="STRING" id="140314.SAMN04488076_10149"/>
<keyword evidence="10" id="KW-1185">Reference proteome</keyword>
<keyword evidence="3 8" id="KW-0436">Ligase</keyword>
<dbReference type="CDD" id="cd00477">
    <property type="entry name" value="FTHFS"/>
    <property type="match status" value="1"/>
</dbReference>
<feature type="binding site" evidence="8">
    <location>
        <begin position="77"/>
        <end position="84"/>
    </location>
    <ligand>
        <name>ATP</name>
        <dbReference type="ChEBI" id="CHEBI:30616"/>
    </ligand>
</feature>
<dbReference type="Pfam" id="PF01268">
    <property type="entry name" value="FTHFS"/>
    <property type="match status" value="1"/>
</dbReference>
<dbReference type="Gene3D" id="3.30.1510.10">
    <property type="entry name" value="Domain 2, N(10)-formyltetrahydrofolate synthetase"/>
    <property type="match status" value="1"/>
</dbReference>
<evidence type="ECO:0000256" key="2">
    <source>
        <dbReference type="ARBA" id="ARBA00022563"/>
    </source>
</evidence>
<evidence type="ECO:0000256" key="5">
    <source>
        <dbReference type="ARBA" id="ARBA00022840"/>
    </source>
</evidence>
<accession>A0A143Y930</accession>
<evidence type="ECO:0000256" key="4">
    <source>
        <dbReference type="ARBA" id="ARBA00022741"/>
    </source>
</evidence>
<sequence length="570" mass="61115">MYVNNEEFGVIVLKTDIEIAQSNVMLPIKEVAAKLSLTEDDLILYGKYKAKVAINKINSLSNEEDGKLILVTAINPTPAGEGKSTVTVGLGDALTSIGKKAMIAMREPSLGPTMGVKGGAAGGGYAQVQPMQDINLHFTGDMHAITATNNTLSALIDNHIQQGNQLNIDQRRITWKRVLDINDRALRKIVIGLGGPVQGVPREDGFDITVASEIMAILCLATSLTDLKNRIGNIVIGYTFDREPVTVRELKVEGALTLLMKDALEPNLVQTLYHTPAFVHGGPFANIAHGCNSVLATKTALKLADYVITEAGFGADLGAEKFLDIKAPQLGKNPDAVVIVATVRSLKMHGGVLVKDLNSGENVAAVKKGYANLQKHIENMQQYGIPVVVALNEFTNDTAAEIQAVVDLCAAQGVNCVQTAVWAKGPEGGVALANAVVKAIDENTAAFTPLYVAEECSIEEKIEKIVTKIYGGKSVIYSKQAKIQLRQFKKNGWDRLPVCMAKTQYSLSDDQKAIGRPEGFDITIREFVPKIGAGFVVALTGDILTMPGLPKEPAALRMDVTEEGIVTGLF</sequence>
<keyword evidence="2 8" id="KW-0554">One-carbon metabolism</keyword>
<dbReference type="PROSITE" id="PS00721">
    <property type="entry name" value="FTHFS_1"/>
    <property type="match status" value="1"/>
</dbReference>
<dbReference type="HAMAP" id="MF_01543">
    <property type="entry name" value="FTHFS"/>
    <property type="match status" value="1"/>
</dbReference>
<dbReference type="InterPro" id="IPR027417">
    <property type="entry name" value="P-loop_NTPase"/>
</dbReference>
<dbReference type="NCBIfam" id="NF010030">
    <property type="entry name" value="PRK13505.1"/>
    <property type="match status" value="1"/>
</dbReference>
<dbReference type="EMBL" id="FJNE01000002">
    <property type="protein sequence ID" value="CZQ84944.1"/>
    <property type="molecule type" value="Genomic_DNA"/>
</dbReference>
<comment type="catalytic activity">
    <reaction evidence="6 8">
        <text>(6S)-5,6,7,8-tetrahydrofolate + formate + ATP = (6R)-10-formyltetrahydrofolate + ADP + phosphate</text>
        <dbReference type="Rhea" id="RHEA:20221"/>
        <dbReference type="ChEBI" id="CHEBI:15740"/>
        <dbReference type="ChEBI" id="CHEBI:30616"/>
        <dbReference type="ChEBI" id="CHEBI:43474"/>
        <dbReference type="ChEBI" id="CHEBI:57453"/>
        <dbReference type="ChEBI" id="CHEBI:195366"/>
        <dbReference type="ChEBI" id="CHEBI:456216"/>
        <dbReference type="EC" id="6.3.4.3"/>
    </reaction>
</comment>
<reference evidence="9 10" key="1">
    <citation type="submission" date="2016-02" db="EMBL/GenBank/DDBJ databases">
        <authorList>
            <person name="Wen L."/>
            <person name="He K."/>
            <person name="Yang H."/>
        </authorList>
    </citation>
    <scope>NUCLEOTIDE SEQUENCE [LARGE SCALE GENOMIC DNA]</scope>
    <source>
        <strain evidence="9">Trichococcus palustris</strain>
    </source>
</reference>
<dbReference type="Gene3D" id="3.10.410.10">
    <property type="entry name" value="Formyltetrahydrofolate synthetase, domain 3"/>
    <property type="match status" value="1"/>
</dbReference>
<evidence type="ECO:0000256" key="6">
    <source>
        <dbReference type="ARBA" id="ARBA00049033"/>
    </source>
</evidence>
<keyword evidence="4 8" id="KW-0547">Nucleotide-binding</keyword>
<dbReference type="InterPro" id="IPR000559">
    <property type="entry name" value="Formate_THF_ligase"/>
</dbReference>
<dbReference type="SUPFAM" id="SSF52540">
    <property type="entry name" value="P-loop containing nucleoside triphosphate hydrolases"/>
    <property type="match status" value="1"/>
</dbReference>
<dbReference type="UniPathway" id="UPA00193"/>
<organism evidence="9 10">
    <name type="scientific">Trichococcus palustris</name>
    <dbReference type="NCBI Taxonomy" id="140314"/>
    <lineage>
        <taxon>Bacteria</taxon>
        <taxon>Bacillati</taxon>
        <taxon>Bacillota</taxon>
        <taxon>Bacilli</taxon>
        <taxon>Lactobacillales</taxon>
        <taxon>Carnobacteriaceae</taxon>
        <taxon>Trichococcus</taxon>
    </lineage>
</organism>
<evidence type="ECO:0000256" key="7">
    <source>
        <dbReference type="ARBA" id="ARBA00061363"/>
    </source>
</evidence>
<dbReference type="GO" id="GO:0005524">
    <property type="term" value="F:ATP binding"/>
    <property type="evidence" value="ECO:0007669"/>
    <property type="project" value="UniProtKB-UniRule"/>
</dbReference>
<comment type="pathway">
    <text evidence="1 8">One-carbon metabolism; tetrahydrofolate interconversion.</text>
</comment>
<dbReference type="FunFam" id="3.10.410.10:FF:000001">
    <property type="entry name" value="Putative formate--tetrahydrofolate ligase"/>
    <property type="match status" value="1"/>
</dbReference>
<dbReference type="PROSITE" id="PS00722">
    <property type="entry name" value="FTHFS_2"/>
    <property type="match status" value="1"/>
</dbReference>
<gene>
    <name evidence="8" type="primary">fhs</name>
    <name evidence="9" type="ORF">Tpal_565</name>
</gene>
<dbReference type="FunFam" id="3.30.1510.10:FF:000001">
    <property type="entry name" value="Formate--tetrahydrofolate ligase"/>
    <property type="match status" value="1"/>
</dbReference>
<evidence type="ECO:0000313" key="9">
    <source>
        <dbReference type="EMBL" id="CZQ84944.1"/>
    </source>
</evidence>
<dbReference type="Proteomes" id="UP000242754">
    <property type="component" value="Unassembled WGS sequence"/>
</dbReference>
<evidence type="ECO:0000313" key="10">
    <source>
        <dbReference type="Proteomes" id="UP000242754"/>
    </source>
</evidence>
<dbReference type="InterPro" id="IPR020628">
    <property type="entry name" value="Formate_THF_ligase_CS"/>
</dbReference>
<evidence type="ECO:0000256" key="8">
    <source>
        <dbReference type="HAMAP-Rule" id="MF_01543"/>
    </source>
</evidence>
<dbReference type="GO" id="GO:0035999">
    <property type="term" value="P:tetrahydrofolate interconversion"/>
    <property type="evidence" value="ECO:0007669"/>
    <property type="project" value="UniProtKB-UniRule"/>
</dbReference>
<proteinExistence type="inferred from homology"/>
<evidence type="ECO:0000256" key="3">
    <source>
        <dbReference type="ARBA" id="ARBA00022598"/>
    </source>
</evidence>
<dbReference type="GO" id="GO:0004329">
    <property type="term" value="F:formate-tetrahydrofolate ligase activity"/>
    <property type="evidence" value="ECO:0007669"/>
    <property type="project" value="UniProtKB-UniRule"/>
</dbReference>
<name>A0A143Y930_9LACT</name>
<keyword evidence="5 8" id="KW-0067">ATP-binding</keyword>